<dbReference type="GeneID" id="80816516"/>
<keyword evidence="1" id="KW-0732">Signal</keyword>
<name>A0A975W6A5_9RHOB</name>
<evidence type="ECO:0000313" key="2">
    <source>
        <dbReference type="EMBL" id="SEI56623.1"/>
    </source>
</evidence>
<organism evidence="2 3">
    <name type="scientific">Marinovum algicola</name>
    <dbReference type="NCBI Taxonomy" id="42444"/>
    <lineage>
        <taxon>Bacteria</taxon>
        <taxon>Pseudomonadati</taxon>
        <taxon>Pseudomonadota</taxon>
        <taxon>Alphaproteobacteria</taxon>
        <taxon>Rhodobacterales</taxon>
        <taxon>Roseobacteraceae</taxon>
        <taxon>Marinovum</taxon>
    </lineage>
</organism>
<sequence length="105" mass="11475">MKQVIYTLAIAAILTPVFASLASAGPISRACLTSGRKAANSSLCGCIQAVADVALSRRDQRMAAKFFRDPHRAQEIRQSDRASDEAFWLRYKAFGTQAESSCRGY</sequence>
<proteinExistence type="predicted"/>
<keyword evidence="3" id="KW-1185">Reference proteome</keyword>
<evidence type="ECO:0008006" key="4">
    <source>
        <dbReference type="Google" id="ProtNLM"/>
    </source>
</evidence>
<reference evidence="2 3" key="1">
    <citation type="submission" date="2016-10" db="EMBL/GenBank/DDBJ databases">
        <authorList>
            <person name="Varghese N."/>
            <person name="Submissions S."/>
        </authorList>
    </citation>
    <scope>NUCLEOTIDE SEQUENCE [LARGE SCALE GENOMIC DNA]</scope>
    <source>
        <strain evidence="2 3">FF3</strain>
    </source>
</reference>
<dbReference type="RefSeq" id="WP_048529949.1">
    <property type="nucleotide sequence ID" value="NZ_CATLQZ010000005.1"/>
</dbReference>
<gene>
    <name evidence="2" type="ORF">SAMN04487940_101243</name>
</gene>
<evidence type="ECO:0000256" key="1">
    <source>
        <dbReference type="SAM" id="SignalP"/>
    </source>
</evidence>
<dbReference type="AlphaFoldDB" id="A0A975W6A5"/>
<dbReference type="EMBL" id="FNYY01000001">
    <property type="protein sequence ID" value="SEI56623.1"/>
    <property type="molecule type" value="Genomic_DNA"/>
</dbReference>
<evidence type="ECO:0000313" key="3">
    <source>
        <dbReference type="Proteomes" id="UP000182932"/>
    </source>
</evidence>
<feature type="chain" id="PRO_5037984529" description="Arginine transporter" evidence="1">
    <location>
        <begin position="20"/>
        <end position="105"/>
    </location>
</feature>
<dbReference type="Proteomes" id="UP000182932">
    <property type="component" value="Unassembled WGS sequence"/>
</dbReference>
<feature type="signal peptide" evidence="1">
    <location>
        <begin position="1"/>
        <end position="19"/>
    </location>
</feature>
<comment type="caution">
    <text evidence="2">The sequence shown here is derived from an EMBL/GenBank/DDBJ whole genome shotgun (WGS) entry which is preliminary data.</text>
</comment>
<protein>
    <recommendedName>
        <fullName evidence="4">Arginine transporter</fullName>
    </recommendedName>
</protein>
<accession>A0A975W6A5</accession>